<keyword evidence="3" id="KW-1185">Reference proteome</keyword>
<dbReference type="EMBL" id="VSRR010085071">
    <property type="protein sequence ID" value="MPC90626.1"/>
    <property type="molecule type" value="Genomic_DNA"/>
</dbReference>
<name>A0A5B7J9E6_PORTR</name>
<gene>
    <name evidence="2" type="ORF">E2C01_085623</name>
</gene>
<proteinExistence type="predicted"/>
<dbReference type="AlphaFoldDB" id="A0A5B7J9E6"/>
<comment type="caution">
    <text evidence="2">The sequence shown here is derived from an EMBL/GenBank/DDBJ whole genome shotgun (WGS) entry which is preliminary data.</text>
</comment>
<evidence type="ECO:0000256" key="1">
    <source>
        <dbReference type="SAM" id="MobiDB-lite"/>
    </source>
</evidence>
<sequence length="110" mass="11818">MAHKWRLKGTRDGGSGHLRGSDRAHHVREEECGNEYEAQQASSYSIPACHASSCAVAPLCPRPETATSPSHRMIVTAPVKEVAGQLPFAGPRFVEIVFELMASDSDKGAS</sequence>
<dbReference type="Proteomes" id="UP000324222">
    <property type="component" value="Unassembled WGS sequence"/>
</dbReference>
<protein>
    <submittedName>
        <fullName evidence="2">Uncharacterized protein</fullName>
    </submittedName>
</protein>
<accession>A0A5B7J9E6</accession>
<evidence type="ECO:0000313" key="3">
    <source>
        <dbReference type="Proteomes" id="UP000324222"/>
    </source>
</evidence>
<reference evidence="2 3" key="1">
    <citation type="submission" date="2019-05" db="EMBL/GenBank/DDBJ databases">
        <title>Another draft genome of Portunus trituberculatus and its Hox gene families provides insights of decapod evolution.</title>
        <authorList>
            <person name="Jeong J.-H."/>
            <person name="Song I."/>
            <person name="Kim S."/>
            <person name="Choi T."/>
            <person name="Kim D."/>
            <person name="Ryu S."/>
            <person name="Kim W."/>
        </authorList>
    </citation>
    <scope>NUCLEOTIDE SEQUENCE [LARGE SCALE GENOMIC DNA]</scope>
    <source>
        <tissue evidence="2">Muscle</tissue>
    </source>
</reference>
<organism evidence="2 3">
    <name type="scientific">Portunus trituberculatus</name>
    <name type="common">Swimming crab</name>
    <name type="synonym">Neptunus trituberculatus</name>
    <dbReference type="NCBI Taxonomy" id="210409"/>
    <lineage>
        <taxon>Eukaryota</taxon>
        <taxon>Metazoa</taxon>
        <taxon>Ecdysozoa</taxon>
        <taxon>Arthropoda</taxon>
        <taxon>Crustacea</taxon>
        <taxon>Multicrustacea</taxon>
        <taxon>Malacostraca</taxon>
        <taxon>Eumalacostraca</taxon>
        <taxon>Eucarida</taxon>
        <taxon>Decapoda</taxon>
        <taxon>Pleocyemata</taxon>
        <taxon>Brachyura</taxon>
        <taxon>Eubrachyura</taxon>
        <taxon>Portunoidea</taxon>
        <taxon>Portunidae</taxon>
        <taxon>Portuninae</taxon>
        <taxon>Portunus</taxon>
    </lineage>
</organism>
<feature type="region of interest" description="Disordered" evidence="1">
    <location>
        <begin position="1"/>
        <end position="27"/>
    </location>
</feature>
<evidence type="ECO:0000313" key="2">
    <source>
        <dbReference type="EMBL" id="MPC90626.1"/>
    </source>
</evidence>